<dbReference type="GeneID" id="36409073"/>
<dbReference type="AlphaFoldDB" id="A0A0P1AQZ8"/>
<accession>A0A0P1AQZ8</accession>
<organism evidence="1 2">
    <name type="scientific">Plasmopara halstedii</name>
    <name type="common">Downy mildew of sunflower</name>
    <dbReference type="NCBI Taxonomy" id="4781"/>
    <lineage>
        <taxon>Eukaryota</taxon>
        <taxon>Sar</taxon>
        <taxon>Stramenopiles</taxon>
        <taxon>Oomycota</taxon>
        <taxon>Peronosporomycetes</taxon>
        <taxon>Peronosporales</taxon>
        <taxon>Peronosporaceae</taxon>
        <taxon>Plasmopara</taxon>
    </lineage>
</organism>
<evidence type="ECO:0000313" key="1">
    <source>
        <dbReference type="EMBL" id="CEG43724.1"/>
    </source>
</evidence>
<keyword evidence="2" id="KW-1185">Reference proteome</keyword>
<name>A0A0P1AQZ8_PLAHL</name>
<proteinExistence type="predicted"/>
<dbReference type="RefSeq" id="XP_024580093.1">
    <property type="nucleotide sequence ID" value="XM_024729746.1"/>
</dbReference>
<reference evidence="2" key="1">
    <citation type="submission" date="2014-09" db="EMBL/GenBank/DDBJ databases">
        <authorList>
            <person name="Sharma Rahul"/>
            <person name="Thines Marco"/>
        </authorList>
    </citation>
    <scope>NUCLEOTIDE SEQUENCE [LARGE SCALE GENOMIC DNA]</scope>
</reference>
<dbReference type="Proteomes" id="UP000054928">
    <property type="component" value="Unassembled WGS sequence"/>
</dbReference>
<evidence type="ECO:0000313" key="2">
    <source>
        <dbReference type="Proteomes" id="UP000054928"/>
    </source>
</evidence>
<dbReference type="EMBL" id="CCYD01000810">
    <property type="protein sequence ID" value="CEG43724.1"/>
    <property type="molecule type" value="Genomic_DNA"/>
</dbReference>
<sequence length="98" mass="11125">MLLDELEAVEKLLSKEITLDIPGNPSNKRLALTKTGADLEGDDPDTQDLSYFIVSRLAVETLTCLYSFVPIVAKDSSRFDRYRWQSSDLKMSIRTVLR</sequence>
<protein>
    <submittedName>
        <fullName evidence="1">Uncharacterized protein</fullName>
    </submittedName>
</protein>